<gene>
    <name evidence="2" type="ORF">ACFPU1_16785</name>
</gene>
<feature type="domain" description="AAA" evidence="1">
    <location>
        <begin position="3"/>
        <end position="181"/>
    </location>
</feature>
<protein>
    <submittedName>
        <fullName evidence="2">ParA family protein</fullName>
    </submittedName>
</protein>
<dbReference type="PANTHER" id="PTHR13696">
    <property type="entry name" value="P-LOOP CONTAINING NUCLEOSIDE TRIPHOSPHATE HYDROLASE"/>
    <property type="match status" value="1"/>
</dbReference>
<reference evidence="3" key="1">
    <citation type="journal article" date="2019" name="Int. J. Syst. Evol. Microbiol.">
        <title>The Global Catalogue of Microorganisms (GCM) 10K type strain sequencing project: providing services to taxonomists for standard genome sequencing and annotation.</title>
        <authorList>
            <consortium name="The Broad Institute Genomics Platform"/>
            <consortium name="The Broad Institute Genome Sequencing Center for Infectious Disease"/>
            <person name="Wu L."/>
            <person name="Ma J."/>
        </authorList>
    </citation>
    <scope>NUCLEOTIDE SEQUENCE [LARGE SCALE GENOMIC DNA]</scope>
    <source>
        <strain evidence="3">CECT 7184</strain>
    </source>
</reference>
<dbReference type="CDD" id="cd02042">
    <property type="entry name" value="ParAB_family"/>
    <property type="match status" value="1"/>
</dbReference>
<keyword evidence="3" id="KW-1185">Reference proteome</keyword>
<dbReference type="InterPro" id="IPR025669">
    <property type="entry name" value="AAA_dom"/>
</dbReference>
<organism evidence="2 3">
    <name type="scientific">Thalassorhabdus alkalitolerans</name>
    <dbReference type="NCBI Taxonomy" id="2282697"/>
    <lineage>
        <taxon>Bacteria</taxon>
        <taxon>Bacillati</taxon>
        <taxon>Bacillota</taxon>
        <taxon>Bacilli</taxon>
        <taxon>Bacillales</taxon>
        <taxon>Bacillaceae</taxon>
        <taxon>Thalassorhabdus</taxon>
    </lineage>
</organism>
<evidence type="ECO:0000313" key="2">
    <source>
        <dbReference type="EMBL" id="MFC5714404.1"/>
    </source>
</evidence>
<evidence type="ECO:0000259" key="1">
    <source>
        <dbReference type="Pfam" id="PF13614"/>
    </source>
</evidence>
<dbReference type="InterPro" id="IPR050678">
    <property type="entry name" value="DNA_Partitioning_ATPase"/>
</dbReference>
<dbReference type="InterPro" id="IPR027417">
    <property type="entry name" value="P-loop_NTPase"/>
</dbReference>
<accession>A0ABW0YVM1</accession>
<sequence>MATTITIANSKGGVGKTTCCVMFSYLLAQRGFNVLTIDFDPQADCSKMLFKTYQGTEEEEKPSFYESIQSERLEEAIVSLTDHHDILPSDRDLLGFERYVYSQTVDVSKTSFFLDYLLEPLKETYDFIFIDVAPTTSEKTNNAVVASDYALIVMQTHQHSYEQSTSFVDYLREMAEYNPELDLLGVVPYYIKKEGKIDNEVLEEAKEWFGDLLFTTPIYARERVKLFSKQGVKNNDRHDQQAIRMYDAVLDEILEKVGEERG</sequence>
<comment type="caution">
    <text evidence="2">The sequence shown here is derived from an EMBL/GenBank/DDBJ whole genome shotgun (WGS) entry which is preliminary data.</text>
</comment>
<dbReference type="PANTHER" id="PTHR13696:SF99">
    <property type="entry name" value="COBYRINIC ACID AC-DIAMIDE SYNTHASE"/>
    <property type="match status" value="1"/>
</dbReference>
<dbReference type="SUPFAM" id="SSF52540">
    <property type="entry name" value="P-loop containing nucleoside triphosphate hydrolases"/>
    <property type="match status" value="1"/>
</dbReference>
<dbReference type="Proteomes" id="UP001596142">
    <property type="component" value="Unassembled WGS sequence"/>
</dbReference>
<name>A0ABW0YVM1_9BACI</name>
<dbReference type="Pfam" id="PF13614">
    <property type="entry name" value="AAA_31"/>
    <property type="match status" value="1"/>
</dbReference>
<proteinExistence type="predicted"/>
<dbReference type="RefSeq" id="WP_385943097.1">
    <property type="nucleotide sequence ID" value="NZ_JBHSOZ010000016.1"/>
</dbReference>
<evidence type="ECO:0000313" key="3">
    <source>
        <dbReference type="Proteomes" id="UP001596142"/>
    </source>
</evidence>
<dbReference type="Gene3D" id="3.40.50.300">
    <property type="entry name" value="P-loop containing nucleotide triphosphate hydrolases"/>
    <property type="match status" value="1"/>
</dbReference>
<dbReference type="EMBL" id="JBHSOZ010000016">
    <property type="protein sequence ID" value="MFC5714404.1"/>
    <property type="molecule type" value="Genomic_DNA"/>
</dbReference>